<dbReference type="AlphaFoldDB" id="A0A0W0ZF56"/>
<keyword evidence="2" id="KW-1185">Reference proteome</keyword>
<evidence type="ECO:0000313" key="2">
    <source>
        <dbReference type="Proteomes" id="UP000054926"/>
    </source>
</evidence>
<sequence>MRNFFQEVCQLSGKEPLNVYALLITKLSRYKAETAQDKLFIRSILPDLKNLFLNHEQSFVTLAFTLKHHLKQRSNISEPLKFFISHVLETIQDSAFQSYFKKTKVSAKDLECQVARIFESNIATIMLQNPSKATWDCINTVSNNIIRFIELNYDEELFKTFLEHLGPELNDPHKPNLPLAFGRYSTTPNIKEVMATLKEQRNFARIMLIHFMLMRDVYCHFEPSLEIQNHVKNFDYKGSLKQFTLENKETDIGSFFWGYSSFPLYFDRGRGEFKSYSSQRLGICVDSKDRENFPLFETTWSPDCICQEADLDSEYTQALIRCGIPYVAGPSGMTSLLSASMLFMGQFKSLEEHHHYILAIMSFIVGGGLHSIHEVLTVFHERLGLLNFYKAYGSHAGNYNDFFNLFRNDETVSKNINHAWDATMRWMFEKYPELMPVQNYPAPKDESLIEKLKHVFSCCS</sequence>
<dbReference type="EMBL" id="LNYY01000019">
    <property type="protein sequence ID" value="KTD67996.1"/>
    <property type="molecule type" value="Genomic_DNA"/>
</dbReference>
<accession>A0A0W0ZF56</accession>
<reference evidence="1 2" key="1">
    <citation type="submission" date="2015-11" db="EMBL/GenBank/DDBJ databases">
        <title>Genomic analysis of 38 Legionella species identifies large and diverse effector repertoires.</title>
        <authorList>
            <person name="Burstein D."/>
            <person name="Amaro F."/>
            <person name="Zusman T."/>
            <person name="Lifshitz Z."/>
            <person name="Cohen O."/>
            <person name="Gilbert J.A."/>
            <person name="Pupko T."/>
            <person name="Shuman H.A."/>
            <person name="Segal G."/>
        </authorList>
    </citation>
    <scope>NUCLEOTIDE SEQUENCE [LARGE SCALE GENOMIC DNA]</scope>
    <source>
        <strain evidence="1 2">IMVS3376</strain>
    </source>
</reference>
<gene>
    <name evidence="1" type="ORF">Lste_1154</name>
</gene>
<protein>
    <submittedName>
        <fullName evidence="1">Serine/threonine-protein kinase</fullName>
    </submittedName>
</protein>
<dbReference type="Proteomes" id="UP000054926">
    <property type="component" value="Unassembled WGS sequence"/>
</dbReference>
<keyword evidence="1" id="KW-0808">Transferase</keyword>
<comment type="caution">
    <text evidence="1">The sequence shown here is derived from an EMBL/GenBank/DDBJ whole genome shotgun (WGS) entry which is preliminary data.</text>
</comment>
<dbReference type="RefSeq" id="WP_058510124.1">
    <property type="nucleotide sequence ID" value="NZ_LNYY01000019.1"/>
</dbReference>
<dbReference type="PATRIC" id="fig|947033.5.peg.1231"/>
<name>A0A0W0ZF56_9GAMM</name>
<organism evidence="1 2">
    <name type="scientific">Legionella steelei</name>
    <dbReference type="NCBI Taxonomy" id="947033"/>
    <lineage>
        <taxon>Bacteria</taxon>
        <taxon>Pseudomonadati</taxon>
        <taxon>Pseudomonadota</taxon>
        <taxon>Gammaproteobacteria</taxon>
        <taxon>Legionellales</taxon>
        <taxon>Legionellaceae</taxon>
        <taxon>Legionella</taxon>
    </lineage>
</organism>
<keyword evidence="1" id="KW-0418">Kinase</keyword>
<evidence type="ECO:0000313" key="1">
    <source>
        <dbReference type="EMBL" id="KTD67996.1"/>
    </source>
</evidence>
<proteinExistence type="predicted"/>
<dbReference type="STRING" id="947033.Lste_1154"/>
<dbReference type="OrthoDB" id="5651231at2"/>
<dbReference type="GO" id="GO:0016301">
    <property type="term" value="F:kinase activity"/>
    <property type="evidence" value="ECO:0007669"/>
    <property type="project" value="UniProtKB-KW"/>
</dbReference>